<dbReference type="PRINTS" id="PR00081">
    <property type="entry name" value="GDHRDH"/>
</dbReference>
<gene>
    <name evidence="3" type="ORF">GCM10007362_21190</name>
</gene>
<dbReference type="SUPFAM" id="SSF51735">
    <property type="entry name" value="NAD(P)-binding Rossmann-fold domains"/>
    <property type="match status" value="1"/>
</dbReference>
<dbReference type="Pfam" id="PF00106">
    <property type="entry name" value="adh_short"/>
    <property type="match status" value="1"/>
</dbReference>
<reference evidence="4" key="1">
    <citation type="journal article" date="2019" name="Int. J. Syst. Evol. Microbiol.">
        <title>The Global Catalogue of Microorganisms (GCM) 10K type strain sequencing project: providing services to taxonomists for standard genome sequencing and annotation.</title>
        <authorList>
            <consortium name="The Broad Institute Genomics Platform"/>
            <consortium name="The Broad Institute Genome Sequencing Center for Infectious Disease"/>
            <person name="Wu L."/>
            <person name="Ma J."/>
        </authorList>
    </citation>
    <scope>NUCLEOTIDE SEQUENCE [LARGE SCALE GENOMIC DNA]</scope>
    <source>
        <strain evidence="4">CCM 8702</strain>
    </source>
</reference>
<keyword evidence="2" id="KW-0560">Oxidoreductase</keyword>
<dbReference type="EMBL" id="BMDD01000002">
    <property type="protein sequence ID" value="GGH77438.1"/>
    <property type="molecule type" value="Genomic_DNA"/>
</dbReference>
<comment type="caution">
    <text evidence="3">The sequence shown here is derived from an EMBL/GenBank/DDBJ whole genome shotgun (WGS) entry which is preliminary data.</text>
</comment>
<dbReference type="InterPro" id="IPR036291">
    <property type="entry name" value="NAD(P)-bd_dom_sf"/>
</dbReference>
<evidence type="ECO:0008006" key="5">
    <source>
        <dbReference type="Google" id="ProtNLM"/>
    </source>
</evidence>
<dbReference type="PANTHER" id="PTHR42901">
    <property type="entry name" value="ALCOHOL DEHYDROGENASE"/>
    <property type="match status" value="1"/>
</dbReference>
<evidence type="ECO:0000313" key="4">
    <source>
        <dbReference type="Proteomes" id="UP000605427"/>
    </source>
</evidence>
<evidence type="ECO:0000313" key="3">
    <source>
        <dbReference type="EMBL" id="GGH77438.1"/>
    </source>
</evidence>
<dbReference type="Proteomes" id="UP000605427">
    <property type="component" value="Unassembled WGS sequence"/>
</dbReference>
<keyword evidence="4" id="KW-1185">Reference proteome</keyword>
<evidence type="ECO:0000256" key="2">
    <source>
        <dbReference type="ARBA" id="ARBA00023002"/>
    </source>
</evidence>
<comment type="similarity">
    <text evidence="1">Belongs to the short-chain dehydrogenases/reductases (SDR) family.</text>
</comment>
<accession>A0ABQ1ZUB2</accession>
<dbReference type="PANTHER" id="PTHR42901:SF1">
    <property type="entry name" value="ALCOHOL DEHYDROGENASE"/>
    <property type="match status" value="1"/>
</dbReference>
<protein>
    <recommendedName>
        <fullName evidence="5">SDR family NAD(P)-dependent oxidoreductase</fullName>
    </recommendedName>
</protein>
<dbReference type="InterPro" id="IPR002347">
    <property type="entry name" value="SDR_fam"/>
</dbReference>
<name>A0ABQ1ZUB2_9BACL</name>
<sequence length="112" mass="12435">MVELPREHLASMRKTVLITGASGGIGKELADRFAKDRSNLILIARNEEKLLELAKIYREKYEVQVTVIAKDVAAPDVPEEIFTELEEQGIAVDDLINNAGLGLYGNFCKPSY</sequence>
<proteinExistence type="inferred from homology"/>
<evidence type="ECO:0000256" key="1">
    <source>
        <dbReference type="ARBA" id="ARBA00006484"/>
    </source>
</evidence>
<organism evidence="3 4">
    <name type="scientific">Saccharibacillus endophyticus</name>
    <dbReference type="NCBI Taxonomy" id="2060666"/>
    <lineage>
        <taxon>Bacteria</taxon>
        <taxon>Bacillati</taxon>
        <taxon>Bacillota</taxon>
        <taxon>Bacilli</taxon>
        <taxon>Bacillales</taxon>
        <taxon>Paenibacillaceae</taxon>
        <taxon>Saccharibacillus</taxon>
    </lineage>
</organism>
<dbReference type="RefSeq" id="WP_229714136.1">
    <property type="nucleotide sequence ID" value="NZ_BMDD01000002.1"/>
</dbReference>
<dbReference type="Gene3D" id="3.40.50.720">
    <property type="entry name" value="NAD(P)-binding Rossmann-like Domain"/>
    <property type="match status" value="1"/>
</dbReference>